<comment type="caution">
    <text evidence="1">The sequence shown here is derived from an EMBL/GenBank/DDBJ whole genome shotgun (WGS) entry which is preliminary data.</text>
</comment>
<name>A0A328AEJ5_9CAUL</name>
<accession>A0A328AEJ5</accession>
<proteinExistence type="predicted"/>
<gene>
    <name evidence="1" type="ORF">DJ017_19715</name>
</gene>
<evidence type="ECO:0000313" key="2">
    <source>
        <dbReference type="Proteomes" id="UP000249254"/>
    </source>
</evidence>
<dbReference type="Proteomes" id="UP000249254">
    <property type="component" value="Unassembled WGS sequence"/>
</dbReference>
<protein>
    <submittedName>
        <fullName evidence="1">Uncharacterized protein</fullName>
    </submittedName>
</protein>
<sequence length="59" mass="6664">MIDNAWPATARLLHSAYVEKRRAWVASHPHLLTPLPLRRGRKRTRLLPGLPEVAADSEA</sequence>
<keyword evidence="2" id="KW-1185">Reference proteome</keyword>
<organism evidence="1 2">
    <name type="scientific">Phenylobacterium soli</name>
    <dbReference type="NCBI Taxonomy" id="2170551"/>
    <lineage>
        <taxon>Bacteria</taxon>
        <taxon>Pseudomonadati</taxon>
        <taxon>Pseudomonadota</taxon>
        <taxon>Alphaproteobacteria</taxon>
        <taxon>Caulobacterales</taxon>
        <taxon>Caulobacteraceae</taxon>
        <taxon>Phenylobacterium</taxon>
    </lineage>
</organism>
<evidence type="ECO:0000313" key="1">
    <source>
        <dbReference type="EMBL" id="RAK51188.1"/>
    </source>
</evidence>
<dbReference type="AlphaFoldDB" id="A0A328AEJ5"/>
<dbReference type="EMBL" id="QFYQ01000003">
    <property type="protein sequence ID" value="RAK51188.1"/>
    <property type="molecule type" value="Genomic_DNA"/>
</dbReference>
<reference evidence="2" key="1">
    <citation type="submission" date="2018-05" db="EMBL/GenBank/DDBJ databases">
        <authorList>
            <person name="Li X."/>
        </authorList>
    </citation>
    <scope>NUCLEOTIDE SEQUENCE [LARGE SCALE GENOMIC DNA]</scope>
    <source>
        <strain evidence="2">LX32</strain>
    </source>
</reference>